<reference evidence="1" key="1">
    <citation type="submission" date="2022-12" db="EMBL/GenBank/DDBJ databases">
        <authorList>
            <person name="Ruckert C."/>
            <person name="Busche T."/>
            <person name="Kalinowski J."/>
            <person name="Wittmann C."/>
        </authorList>
    </citation>
    <scope>NUCLEOTIDE SEQUENCE</scope>
    <source>
        <strain evidence="1">DSM 40467</strain>
    </source>
</reference>
<gene>
    <name evidence="1" type="ORF">STRCI_001296</name>
</gene>
<evidence type="ECO:0000313" key="2">
    <source>
        <dbReference type="Proteomes" id="UP001164439"/>
    </source>
</evidence>
<name>A0ABY7KB82_9ACTN</name>
<dbReference type="Proteomes" id="UP001164439">
    <property type="component" value="Chromosome"/>
</dbReference>
<sequence length="70" mass="7641">MAIGYAHTLFCDRPGCRAKVTVADTRNAAHARRVAHASQGWRCDRAGDFCPNDRTTGAKERPVARQGASR</sequence>
<evidence type="ECO:0000313" key="1">
    <source>
        <dbReference type="EMBL" id="WAZ20196.1"/>
    </source>
</evidence>
<evidence type="ECO:0008006" key="3">
    <source>
        <dbReference type="Google" id="ProtNLM"/>
    </source>
</evidence>
<proteinExistence type="predicted"/>
<dbReference type="RefSeq" id="WP_269657884.1">
    <property type="nucleotide sequence ID" value="NZ_CP114413.1"/>
</dbReference>
<keyword evidence="2" id="KW-1185">Reference proteome</keyword>
<protein>
    <recommendedName>
        <fullName evidence="3">Mobile element transfer</fullName>
    </recommendedName>
</protein>
<dbReference type="EMBL" id="CP114413">
    <property type="protein sequence ID" value="WAZ20196.1"/>
    <property type="molecule type" value="Genomic_DNA"/>
</dbReference>
<organism evidence="1 2">
    <name type="scientific">Streptomyces cinnabarinus</name>
    <dbReference type="NCBI Taxonomy" id="67287"/>
    <lineage>
        <taxon>Bacteria</taxon>
        <taxon>Bacillati</taxon>
        <taxon>Actinomycetota</taxon>
        <taxon>Actinomycetes</taxon>
        <taxon>Kitasatosporales</taxon>
        <taxon>Streptomycetaceae</taxon>
        <taxon>Streptomyces</taxon>
    </lineage>
</organism>
<accession>A0ABY7KB82</accession>